<keyword evidence="7" id="KW-1133">Transmembrane helix</keyword>
<dbReference type="SUPFAM" id="SSF52540">
    <property type="entry name" value="P-loop containing nucleoside triphosphate hydrolases"/>
    <property type="match status" value="2"/>
</dbReference>
<feature type="domain" description="Sulfotransferase" evidence="8">
    <location>
        <begin position="183"/>
        <end position="233"/>
    </location>
</feature>
<feature type="domain" description="Sulfotransferase" evidence="8">
    <location>
        <begin position="568"/>
        <end position="691"/>
    </location>
</feature>
<evidence type="ECO:0000256" key="5">
    <source>
        <dbReference type="PIRSR" id="PIRSR637359-3"/>
    </source>
</evidence>
<gene>
    <name evidence="9" type="ORF">SKAU_G00362910</name>
</gene>
<evidence type="ECO:0000256" key="1">
    <source>
        <dbReference type="ARBA" id="ARBA00022679"/>
    </source>
</evidence>
<dbReference type="Gene3D" id="3.40.50.300">
    <property type="entry name" value="P-loop containing nucleotide triphosphate hydrolases"/>
    <property type="match status" value="3"/>
</dbReference>
<keyword evidence="7" id="KW-0472">Membrane</keyword>
<organism evidence="9 10">
    <name type="scientific">Synaphobranchus kaupii</name>
    <name type="common">Kaup's arrowtooth eel</name>
    <dbReference type="NCBI Taxonomy" id="118154"/>
    <lineage>
        <taxon>Eukaryota</taxon>
        <taxon>Metazoa</taxon>
        <taxon>Chordata</taxon>
        <taxon>Craniata</taxon>
        <taxon>Vertebrata</taxon>
        <taxon>Euteleostomi</taxon>
        <taxon>Actinopterygii</taxon>
        <taxon>Neopterygii</taxon>
        <taxon>Teleostei</taxon>
        <taxon>Anguilliformes</taxon>
        <taxon>Synaphobranchidae</taxon>
        <taxon>Synaphobranchus</taxon>
    </lineage>
</organism>
<evidence type="ECO:0000313" key="10">
    <source>
        <dbReference type="Proteomes" id="UP001152622"/>
    </source>
</evidence>
<feature type="binding site" evidence="4">
    <location>
        <begin position="373"/>
        <end position="377"/>
    </location>
    <ligand>
        <name>3'-phosphoadenylyl sulfate</name>
        <dbReference type="ChEBI" id="CHEBI:58339"/>
    </ligand>
</feature>
<dbReference type="InterPro" id="IPR037359">
    <property type="entry name" value="NST/OST"/>
</dbReference>
<keyword evidence="5" id="KW-1015">Disulfide bond</keyword>
<accession>A0A9Q1EIQ2</accession>
<evidence type="ECO:0000256" key="2">
    <source>
        <dbReference type="ARBA" id="ARBA00023180"/>
    </source>
</evidence>
<feature type="transmembrane region" description="Helical" evidence="7">
    <location>
        <begin position="451"/>
        <end position="481"/>
    </location>
</feature>
<keyword evidence="7" id="KW-0812">Transmembrane</keyword>
<evidence type="ECO:0000313" key="9">
    <source>
        <dbReference type="EMBL" id="KAJ8339505.1"/>
    </source>
</evidence>
<reference evidence="9" key="1">
    <citation type="journal article" date="2023" name="Science">
        <title>Genome structures resolve the early diversification of teleost fishes.</title>
        <authorList>
            <person name="Parey E."/>
            <person name="Louis A."/>
            <person name="Montfort J."/>
            <person name="Bouchez O."/>
            <person name="Roques C."/>
            <person name="Iampietro C."/>
            <person name="Lluch J."/>
            <person name="Castinel A."/>
            <person name="Donnadieu C."/>
            <person name="Desvignes T."/>
            <person name="Floi Bucao C."/>
            <person name="Jouanno E."/>
            <person name="Wen M."/>
            <person name="Mejri S."/>
            <person name="Dirks R."/>
            <person name="Jansen H."/>
            <person name="Henkel C."/>
            <person name="Chen W.J."/>
            <person name="Zahm M."/>
            <person name="Cabau C."/>
            <person name="Klopp C."/>
            <person name="Thompson A.W."/>
            <person name="Robinson-Rechavi M."/>
            <person name="Braasch I."/>
            <person name="Lecointre G."/>
            <person name="Bobe J."/>
            <person name="Postlethwait J.H."/>
            <person name="Berthelot C."/>
            <person name="Roest Crollius H."/>
            <person name="Guiguen Y."/>
        </authorList>
    </citation>
    <scope>NUCLEOTIDE SEQUENCE</scope>
    <source>
        <strain evidence="9">WJC10195</strain>
    </source>
</reference>
<feature type="domain" description="Sulfotransferase" evidence="8">
    <location>
        <begin position="293"/>
        <end position="360"/>
    </location>
</feature>
<dbReference type="EMBL" id="JAINUF010000017">
    <property type="protein sequence ID" value="KAJ8339505.1"/>
    <property type="molecule type" value="Genomic_DNA"/>
</dbReference>
<proteinExistence type="predicted"/>
<dbReference type="InterPro" id="IPR027417">
    <property type="entry name" value="P-loop_NTPase"/>
</dbReference>
<evidence type="ECO:0000256" key="3">
    <source>
        <dbReference type="PIRSR" id="PIRSR637359-1"/>
    </source>
</evidence>
<feature type="region of interest" description="Disordered" evidence="6">
    <location>
        <begin position="249"/>
        <end position="268"/>
    </location>
</feature>
<feature type="active site" description="For sulfotransferase activity" evidence="3">
    <location>
        <position position="190"/>
    </location>
</feature>
<sequence>MQTGMTALIACTPACYLVPDVLRSFAQPSIRTEPGWTDRHTTVGLIPGLVTGLGSERIHRKANTFSLFYAVSNKFPQETPADGETYRCAACGLEPAGAGKLSRYPPVGRVCLPPAVPLLLLLLVLLPLLVGLTMLWTLLLAALLLLLLQAQLNTCLRELCSAATPTPADAPSPGNGTRRLPGAIIIGVRKGGTRALLEMLSLHPGVASAKAEVHFFNVDEHYHRGLSWYRAQMPLSLPGQLTVEKTPGYFAAPPGPGTGTRDGRGGQRGKPYPPLEELLLGPDGRVDPAYKALQRSLYHLHLGRWLARFPRAQIHVVDGDALVRDPFPELQGAERFLGLPPRIAPSNFYFNATKGFYCLIPNAGHDRCLDESKGRPHAPLSADARRKLCRYLHKPNRRFFRMANTFSLFYAVSNKFPQETPADGETYRCAACGLEPAGAGSWVCLPPAVPLLLLLLVLLPLLVGLTMLWTLLLAALLLLLLQAQLNTCLRELCSAATPTPADAPSPGNGTRRLPGAIIIGVRKGGTRALLEMLSLHPVRGVRQGRADGGEDPGVLCRPPGPGTGYARWDGGVRLLLIVRDPAERLVSDYTQVAAQPQAARASRTLPWRSCCSGRTAGSTPLQGPPAQPVPPAPGPLAGRFPRAQIHVVDGDALVRDPFPELQGAERFLGLPPRIAPSNFYFNATKGFYCLIPNAGHDRCLDESKGRPHAPLSADARRKLCRVPAQAQPSLL</sequence>
<feature type="disulfide bond" evidence="5">
    <location>
        <begin position="358"/>
        <end position="368"/>
    </location>
</feature>
<dbReference type="OrthoDB" id="411451at2759"/>
<dbReference type="Pfam" id="PF00685">
    <property type="entry name" value="Sulfotransfer_1"/>
    <property type="match status" value="3"/>
</dbReference>
<dbReference type="InterPro" id="IPR000863">
    <property type="entry name" value="Sulfotransferase_dom"/>
</dbReference>
<dbReference type="PANTHER" id="PTHR10605:SF73">
    <property type="entry name" value="SULFOTRANSFERASE"/>
    <property type="match status" value="1"/>
</dbReference>
<evidence type="ECO:0000256" key="6">
    <source>
        <dbReference type="SAM" id="MobiDB-lite"/>
    </source>
</evidence>
<protein>
    <recommendedName>
        <fullName evidence="8">Sulfotransferase domain-containing protein</fullName>
    </recommendedName>
</protein>
<evidence type="ECO:0000256" key="7">
    <source>
        <dbReference type="SAM" id="Phobius"/>
    </source>
</evidence>
<dbReference type="GO" id="GO:0008467">
    <property type="term" value="F:[heparan sulfate]-glucosamine 3-sulfotransferase activity"/>
    <property type="evidence" value="ECO:0007669"/>
    <property type="project" value="TreeGrafter"/>
</dbReference>
<feature type="binding site" evidence="4">
    <location>
        <begin position="190"/>
        <end position="194"/>
    </location>
    <ligand>
        <name>3'-phosphoadenylyl sulfate</name>
        <dbReference type="ChEBI" id="CHEBI:58339"/>
    </ligand>
</feature>
<evidence type="ECO:0000256" key="4">
    <source>
        <dbReference type="PIRSR" id="PIRSR637359-2"/>
    </source>
</evidence>
<name>A0A9Q1EIQ2_SYNKA</name>
<keyword evidence="10" id="KW-1185">Reference proteome</keyword>
<comment type="caution">
    <text evidence="9">The sequence shown here is derived from an EMBL/GenBank/DDBJ whole genome shotgun (WGS) entry which is preliminary data.</text>
</comment>
<evidence type="ECO:0000259" key="8">
    <source>
        <dbReference type="Pfam" id="PF00685"/>
    </source>
</evidence>
<keyword evidence="2" id="KW-0325">Glycoprotein</keyword>
<dbReference type="AlphaFoldDB" id="A0A9Q1EIQ2"/>
<feature type="transmembrane region" description="Helical" evidence="7">
    <location>
        <begin position="118"/>
        <end position="148"/>
    </location>
</feature>
<dbReference type="PANTHER" id="PTHR10605">
    <property type="entry name" value="HEPARAN SULFATE SULFOTRANSFERASE"/>
    <property type="match status" value="1"/>
</dbReference>
<dbReference type="Proteomes" id="UP001152622">
    <property type="component" value="Chromosome 17"/>
</dbReference>
<feature type="binding site" evidence="4">
    <location>
        <position position="357"/>
    </location>
    <ligand>
        <name>3'-phosphoadenylyl sulfate</name>
        <dbReference type="ChEBI" id="CHEBI:58339"/>
    </ligand>
</feature>
<keyword evidence="1" id="KW-0808">Transferase</keyword>